<evidence type="ECO:0008006" key="5">
    <source>
        <dbReference type="Google" id="ProtNLM"/>
    </source>
</evidence>
<sequence length="71" mass="8035">MDINDVRGLGTIFALFSFLCIVAWAYSSHRKNRFEDDGMIPFMDEDDDATDKKAIDNSVEQKNANDDKGSE</sequence>
<dbReference type="EMBL" id="MABE01000310">
    <property type="protein sequence ID" value="OUS40573.1"/>
    <property type="molecule type" value="Genomic_DNA"/>
</dbReference>
<keyword evidence="2" id="KW-0812">Transmembrane</keyword>
<evidence type="ECO:0000256" key="2">
    <source>
        <dbReference type="SAM" id="Phobius"/>
    </source>
</evidence>
<organism evidence="3 4">
    <name type="scientific">Oleispira antarctica</name>
    <dbReference type="NCBI Taxonomy" id="188908"/>
    <lineage>
        <taxon>Bacteria</taxon>
        <taxon>Pseudomonadati</taxon>
        <taxon>Pseudomonadota</taxon>
        <taxon>Gammaproteobacteria</taxon>
        <taxon>Oceanospirillales</taxon>
        <taxon>Oceanospirillaceae</taxon>
        <taxon>Oleispira</taxon>
    </lineage>
</organism>
<evidence type="ECO:0000256" key="1">
    <source>
        <dbReference type="SAM" id="MobiDB-lite"/>
    </source>
</evidence>
<protein>
    <recommendedName>
        <fullName evidence="5">Cbb3-type cytochrome C oxidase subunit 3</fullName>
    </recommendedName>
</protein>
<dbReference type="Proteomes" id="UP000227088">
    <property type="component" value="Unassembled WGS sequence"/>
</dbReference>
<dbReference type="Pfam" id="PF05545">
    <property type="entry name" value="FixQ"/>
    <property type="match status" value="1"/>
</dbReference>
<feature type="transmembrane region" description="Helical" evidence="2">
    <location>
        <begin position="6"/>
        <end position="26"/>
    </location>
</feature>
<accession>A0A1Y5HXR8</accession>
<comment type="caution">
    <text evidence="3">The sequence shown here is derived from an EMBL/GenBank/DDBJ whole genome shotgun (WGS) entry which is preliminary data.</text>
</comment>
<dbReference type="AlphaFoldDB" id="A0A1Y5HXR8"/>
<proteinExistence type="predicted"/>
<dbReference type="CDD" id="cd01324">
    <property type="entry name" value="cbb3_Oxidase_CcoQ"/>
    <property type="match status" value="1"/>
</dbReference>
<evidence type="ECO:0000313" key="4">
    <source>
        <dbReference type="Proteomes" id="UP000227088"/>
    </source>
</evidence>
<feature type="region of interest" description="Disordered" evidence="1">
    <location>
        <begin position="41"/>
        <end position="71"/>
    </location>
</feature>
<reference evidence="4" key="1">
    <citation type="journal article" date="2017" name="Proc. Natl. Acad. Sci. U.S.A.">
        <title>Simulation of Deepwater Horizon oil plume reveals substrate specialization within a complex community of hydrocarbon degraders.</title>
        <authorList>
            <person name="Hu P."/>
            <person name="Dubinsky E.A."/>
            <person name="Probst A.J."/>
            <person name="Wang J."/>
            <person name="Sieber C.M.K."/>
            <person name="Tom L.M."/>
            <person name="Gardinali P."/>
            <person name="Banfield J.F."/>
            <person name="Atlas R.M."/>
            <person name="Andersen G.L."/>
        </authorList>
    </citation>
    <scope>NUCLEOTIDE SEQUENCE [LARGE SCALE GENOMIC DNA]</scope>
</reference>
<evidence type="ECO:0000313" key="3">
    <source>
        <dbReference type="EMBL" id="OUS40573.1"/>
    </source>
</evidence>
<name>A0A1Y5HXR8_OLEAN</name>
<keyword evidence="2" id="KW-0472">Membrane</keyword>
<gene>
    <name evidence="3" type="ORF">A9R00_05335</name>
</gene>
<dbReference type="InterPro" id="IPR008621">
    <property type="entry name" value="Cbb3-typ_cyt_oxidase_comp"/>
</dbReference>
<keyword evidence="2" id="KW-1133">Transmembrane helix</keyword>